<evidence type="ECO:0000313" key="4">
    <source>
        <dbReference type="Proteomes" id="UP000783742"/>
    </source>
</evidence>
<dbReference type="CDD" id="cd02966">
    <property type="entry name" value="TlpA_like_family"/>
    <property type="match status" value="1"/>
</dbReference>
<organism evidence="3 4">
    <name type="scientific">Peptoniphilus ovalis</name>
    <dbReference type="NCBI Taxonomy" id="2841503"/>
    <lineage>
        <taxon>Bacteria</taxon>
        <taxon>Bacillati</taxon>
        <taxon>Bacillota</taxon>
        <taxon>Tissierellia</taxon>
        <taxon>Tissierellales</taxon>
        <taxon>Peptoniphilaceae</taxon>
        <taxon>Peptoniphilus</taxon>
    </lineage>
</organism>
<evidence type="ECO:0000259" key="2">
    <source>
        <dbReference type="PROSITE" id="PS51352"/>
    </source>
</evidence>
<dbReference type="EMBL" id="JAHLQO010000002">
    <property type="protein sequence ID" value="MBU5668820.1"/>
    <property type="molecule type" value="Genomic_DNA"/>
</dbReference>
<dbReference type="Proteomes" id="UP000783742">
    <property type="component" value="Unassembled WGS sequence"/>
</dbReference>
<dbReference type="PROSITE" id="PS51352">
    <property type="entry name" value="THIOREDOXIN_2"/>
    <property type="match status" value="1"/>
</dbReference>
<dbReference type="InterPro" id="IPR050553">
    <property type="entry name" value="Thioredoxin_ResA/DsbE_sf"/>
</dbReference>
<dbReference type="InterPro" id="IPR013766">
    <property type="entry name" value="Thioredoxin_domain"/>
</dbReference>
<evidence type="ECO:0000313" key="3">
    <source>
        <dbReference type="EMBL" id="MBU5668820.1"/>
    </source>
</evidence>
<dbReference type="PROSITE" id="PS51257">
    <property type="entry name" value="PROKAR_LIPOPROTEIN"/>
    <property type="match status" value="1"/>
</dbReference>
<name>A0ABS6FHV8_9FIRM</name>
<feature type="signal peptide" evidence="1">
    <location>
        <begin position="1"/>
        <end position="25"/>
    </location>
</feature>
<dbReference type="Pfam" id="PF00578">
    <property type="entry name" value="AhpC-TSA"/>
    <property type="match status" value="1"/>
</dbReference>
<accession>A0ABS6FHV8</accession>
<protein>
    <submittedName>
        <fullName evidence="3">TlpA family protein disulfide reductase</fullName>
    </submittedName>
</protein>
<evidence type="ECO:0000256" key="1">
    <source>
        <dbReference type="SAM" id="SignalP"/>
    </source>
</evidence>
<comment type="caution">
    <text evidence="3">The sequence shown here is derived from an EMBL/GenBank/DDBJ whole genome shotgun (WGS) entry which is preliminary data.</text>
</comment>
<keyword evidence="1" id="KW-0732">Signal</keyword>
<proteinExistence type="predicted"/>
<gene>
    <name evidence="3" type="ORF">KQI68_03090</name>
</gene>
<feature type="domain" description="Thioredoxin" evidence="2">
    <location>
        <begin position="33"/>
        <end position="184"/>
    </location>
</feature>
<dbReference type="PANTHER" id="PTHR42852">
    <property type="entry name" value="THIOL:DISULFIDE INTERCHANGE PROTEIN DSBE"/>
    <property type="match status" value="1"/>
</dbReference>
<feature type="chain" id="PRO_5046544408" evidence="1">
    <location>
        <begin position="26"/>
        <end position="188"/>
    </location>
</feature>
<dbReference type="RefSeq" id="WP_216548665.1">
    <property type="nucleotide sequence ID" value="NZ_JAHLQO010000002.1"/>
</dbReference>
<dbReference type="InterPro" id="IPR000866">
    <property type="entry name" value="AhpC/TSA"/>
</dbReference>
<sequence>MKNMFKKLSILMAICFLAMSFAACSKEKSEDTASTDNKFPSFTGVDMNGNKVNEEIFKDHAVTVVNMWFTGCKACIMEMPDLEKKSKEWKEKDVNLLGICADIQDNEEIRNEAKKILASKGVTYTNISLDNGEEIDKFMTGITTFPSTFLVDRNGNIIGDPILGTINGEKASKEIEKRIDEIIANDKK</sequence>
<keyword evidence="4" id="KW-1185">Reference proteome</keyword>
<dbReference type="PANTHER" id="PTHR42852:SF13">
    <property type="entry name" value="PROTEIN DIPZ"/>
    <property type="match status" value="1"/>
</dbReference>
<reference evidence="3 4" key="1">
    <citation type="submission" date="2021-06" db="EMBL/GenBank/DDBJ databases">
        <authorList>
            <person name="Sun Q."/>
            <person name="Li D."/>
        </authorList>
    </citation>
    <scope>NUCLEOTIDE SEQUENCE [LARGE SCALE GENOMIC DNA]</scope>
    <source>
        <strain evidence="3 4">MSJ-1</strain>
    </source>
</reference>